<evidence type="ECO:0000256" key="8">
    <source>
        <dbReference type="ARBA" id="ARBA00051934"/>
    </source>
</evidence>
<keyword evidence="6 11" id="KW-0808">Transferase</keyword>
<dbReference type="AlphaFoldDB" id="A0AAU8LZ71"/>
<dbReference type="NCBIfam" id="TIGR03542">
    <property type="entry name" value="DAPAT_plant"/>
    <property type="match status" value="1"/>
</dbReference>
<comment type="catalytic activity">
    <reaction evidence="8">
        <text>(2S,6S)-2,6-diaminopimelate + 2-oxoglutarate = (S)-2,3,4,5-tetrahydrodipicolinate + L-glutamate + H2O + H(+)</text>
        <dbReference type="Rhea" id="RHEA:23988"/>
        <dbReference type="ChEBI" id="CHEBI:15377"/>
        <dbReference type="ChEBI" id="CHEBI:15378"/>
        <dbReference type="ChEBI" id="CHEBI:16810"/>
        <dbReference type="ChEBI" id="CHEBI:16845"/>
        <dbReference type="ChEBI" id="CHEBI:29985"/>
        <dbReference type="ChEBI" id="CHEBI:57609"/>
        <dbReference type="EC" id="2.6.1.83"/>
    </reaction>
</comment>
<evidence type="ECO:0000259" key="10">
    <source>
        <dbReference type="Pfam" id="PF00155"/>
    </source>
</evidence>
<dbReference type="Gene3D" id="3.40.640.10">
    <property type="entry name" value="Type I PLP-dependent aspartate aminotransferase-like (Major domain)"/>
    <property type="match status" value="1"/>
</dbReference>
<dbReference type="InterPro" id="IPR015424">
    <property type="entry name" value="PyrdxlP-dep_Trfase"/>
</dbReference>
<organism evidence="11">
    <name type="scientific">Candidatus Electrothrix aestuarii</name>
    <dbReference type="NCBI Taxonomy" id="3062594"/>
    <lineage>
        <taxon>Bacteria</taxon>
        <taxon>Pseudomonadati</taxon>
        <taxon>Thermodesulfobacteriota</taxon>
        <taxon>Desulfobulbia</taxon>
        <taxon>Desulfobulbales</taxon>
        <taxon>Desulfobulbaceae</taxon>
        <taxon>Candidatus Electrothrix</taxon>
    </lineage>
</organism>
<evidence type="ECO:0000256" key="1">
    <source>
        <dbReference type="ARBA" id="ARBA00001933"/>
    </source>
</evidence>
<protein>
    <recommendedName>
        <fullName evidence="4 9">LL-diaminopimelate aminotransferase</fullName>
        <ecNumber evidence="3 9">2.6.1.83</ecNumber>
    </recommendedName>
</protein>
<proteinExistence type="inferred from homology"/>
<sequence length="407" mass="44980">MLKINEHYLKLQASYLFSDIAKRVSAFQEANPDKEIIRLGIGDVTHGLPKACIAAFHSAVDEMAEDSSFRGYGPEQGYAFLREIIAENDFQARGADISPDEIFVSDGAKCDTGNIQELFSIDAKIAIPDPVYPVYLDTNVMAGRTGTFSDGRYQGMVYLDSTHENNYVPDLPSEPVDLIYLCFPNNPTGSTATKEELKKWVDYAKENKALILFDAAYEAFIRDESLPHSIFEIEGAKEVAIEFRSLSKNAGFTGTRCAYTVVPKECMAFDSAGNKQAIHPLWNRRHCTKFNGVSYPVQRAAEAVYSAEGKVQCKALVDSYLENADLIAKAIGELGFAYAGAANSPYVWIQGQRNSWEFFDMLLNEAGVVCTPGEGFGKCGQGYIRLSAFNSRENVITAMERIKKALA</sequence>
<dbReference type="GO" id="GO:0030170">
    <property type="term" value="F:pyridoxal phosphate binding"/>
    <property type="evidence" value="ECO:0007669"/>
    <property type="project" value="UniProtKB-UniRule"/>
</dbReference>
<evidence type="ECO:0000256" key="3">
    <source>
        <dbReference type="ARBA" id="ARBA00013138"/>
    </source>
</evidence>
<dbReference type="EMBL" id="CP159373">
    <property type="protein sequence ID" value="XCN74527.1"/>
    <property type="molecule type" value="Genomic_DNA"/>
</dbReference>
<evidence type="ECO:0000256" key="9">
    <source>
        <dbReference type="NCBIfam" id="TIGR03542"/>
    </source>
</evidence>
<accession>A0AAU8LZ71</accession>
<dbReference type="CDD" id="cd00609">
    <property type="entry name" value="AAT_like"/>
    <property type="match status" value="1"/>
</dbReference>
<dbReference type="InterPro" id="IPR015421">
    <property type="entry name" value="PyrdxlP-dep_Trfase_major"/>
</dbReference>
<dbReference type="FunFam" id="3.40.640.10:FF:000099">
    <property type="entry name" value="LL-diaminopimelate aminotransferase, chloroplastic"/>
    <property type="match status" value="1"/>
</dbReference>
<dbReference type="EC" id="2.6.1.83" evidence="3 9"/>
<dbReference type="HAMAP" id="MF_01642">
    <property type="entry name" value="DapL_aminotrans_1"/>
    <property type="match status" value="1"/>
</dbReference>
<evidence type="ECO:0000256" key="4">
    <source>
        <dbReference type="ARBA" id="ARBA00018052"/>
    </source>
</evidence>
<evidence type="ECO:0000313" key="11">
    <source>
        <dbReference type="EMBL" id="XCN74527.1"/>
    </source>
</evidence>
<dbReference type="InterPro" id="IPR004839">
    <property type="entry name" value="Aminotransferase_I/II_large"/>
</dbReference>
<evidence type="ECO:0000256" key="2">
    <source>
        <dbReference type="ARBA" id="ARBA00004982"/>
    </source>
</evidence>
<keyword evidence="5 11" id="KW-0032">Aminotransferase</keyword>
<dbReference type="GO" id="GO:0010285">
    <property type="term" value="F:L,L-diaminopimelate aminotransferase activity"/>
    <property type="evidence" value="ECO:0007669"/>
    <property type="project" value="UniProtKB-EC"/>
</dbReference>
<dbReference type="InterPro" id="IPR015422">
    <property type="entry name" value="PyrdxlP-dep_Trfase_small"/>
</dbReference>
<comment type="pathway">
    <text evidence="2">Amino-acid biosynthesis; L-lysine biosynthesis via DAP pathway; LL-2,6-diaminopimelate from (S)-tetrahydrodipicolinate (aminotransferase route): step 1/1.</text>
</comment>
<dbReference type="Pfam" id="PF00155">
    <property type="entry name" value="Aminotran_1_2"/>
    <property type="match status" value="1"/>
</dbReference>
<reference evidence="11" key="1">
    <citation type="journal article" date="2024" name="Syst. Appl. Microbiol.">
        <title>First single-strain enrichments of Electrothrix cable bacteria, description of E. aestuarii sp. nov. and E. rattekaaiensis sp. nov., and proposal of a cable bacteria taxonomy following the rules of the SeqCode.</title>
        <authorList>
            <person name="Plum-Jensen L.E."/>
            <person name="Schramm A."/>
            <person name="Marshall I.P.G."/>
        </authorList>
    </citation>
    <scope>NUCLEOTIDE SEQUENCE</scope>
    <source>
        <strain evidence="11">Rat1</strain>
    </source>
</reference>
<evidence type="ECO:0000256" key="6">
    <source>
        <dbReference type="ARBA" id="ARBA00022679"/>
    </source>
</evidence>
<dbReference type="PANTHER" id="PTHR43144">
    <property type="entry name" value="AMINOTRANSFERASE"/>
    <property type="match status" value="1"/>
</dbReference>
<keyword evidence="7" id="KW-0663">Pyridoxal phosphate</keyword>
<reference evidence="11" key="2">
    <citation type="submission" date="2024-06" db="EMBL/GenBank/DDBJ databases">
        <authorList>
            <person name="Plum-Jensen L.E."/>
            <person name="Schramm A."/>
            <person name="Marshall I.P.G."/>
        </authorList>
    </citation>
    <scope>NUCLEOTIDE SEQUENCE</scope>
    <source>
        <strain evidence="11">Rat1</strain>
    </source>
</reference>
<dbReference type="Gene3D" id="3.90.1150.10">
    <property type="entry name" value="Aspartate Aminotransferase, domain 1"/>
    <property type="match status" value="1"/>
</dbReference>
<evidence type="ECO:0000256" key="5">
    <source>
        <dbReference type="ARBA" id="ARBA00022576"/>
    </source>
</evidence>
<dbReference type="InterPro" id="IPR019942">
    <property type="entry name" value="DapL/ALD1"/>
</dbReference>
<name>A0AAU8LZ71_9BACT</name>
<feature type="domain" description="Aminotransferase class I/classII large" evidence="10">
    <location>
        <begin position="35"/>
        <end position="402"/>
    </location>
</feature>
<evidence type="ECO:0000256" key="7">
    <source>
        <dbReference type="ARBA" id="ARBA00022898"/>
    </source>
</evidence>
<comment type="cofactor">
    <cofactor evidence="1">
        <name>pyridoxal 5'-phosphate</name>
        <dbReference type="ChEBI" id="CHEBI:597326"/>
    </cofactor>
</comment>
<dbReference type="KEGG" id="eaj:Q3M24_07220"/>
<dbReference type="SUPFAM" id="SSF53383">
    <property type="entry name" value="PLP-dependent transferases"/>
    <property type="match status" value="1"/>
</dbReference>
<gene>
    <name evidence="11" type="ORF">Q3M24_07220</name>
</gene>